<feature type="domain" description="Glycosyl transferase family 51" evidence="3">
    <location>
        <begin position="44"/>
        <end position="180"/>
    </location>
</feature>
<keyword evidence="2" id="KW-0808">Transferase</keyword>
<dbReference type="SUPFAM" id="SSF53955">
    <property type="entry name" value="Lysozyme-like"/>
    <property type="match status" value="1"/>
</dbReference>
<dbReference type="RefSeq" id="WP_046852500.1">
    <property type="nucleotide sequence ID" value="NZ_CP023874.1"/>
</dbReference>
<reference evidence="4 5" key="1">
    <citation type="submission" date="2016-05" db="EMBL/GenBank/DDBJ databases">
        <authorList>
            <consortium name="Pathogen Informatics"/>
        </authorList>
    </citation>
    <scope>NUCLEOTIDE SEQUENCE [LARGE SCALE GENOMIC DNA]</scope>
    <source>
        <strain evidence="4 5">2880STDY5682802</strain>
    </source>
</reference>
<evidence type="ECO:0000256" key="2">
    <source>
        <dbReference type="ARBA" id="ARBA00022679"/>
    </source>
</evidence>
<protein>
    <submittedName>
        <fullName evidence="4">Monofunctional biosynthetic peptidoglycan transglycosylase</fullName>
    </submittedName>
</protein>
<dbReference type="GO" id="GO:0030288">
    <property type="term" value="C:outer membrane-bounded periplasmic space"/>
    <property type="evidence" value="ECO:0007669"/>
    <property type="project" value="TreeGrafter"/>
</dbReference>
<dbReference type="PANTHER" id="PTHR32282">
    <property type="entry name" value="BINDING PROTEIN TRANSPEPTIDASE, PUTATIVE-RELATED"/>
    <property type="match status" value="1"/>
</dbReference>
<evidence type="ECO:0000313" key="5">
    <source>
        <dbReference type="Proteomes" id="UP000078124"/>
    </source>
</evidence>
<dbReference type="Gene3D" id="1.10.3810.10">
    <property type="entry name" value="Biosynthetic peptidoglycan transglycosylase-like"/>
    <property type="match status" value="1"/>
</dbReference>
<dbReference type="PANTHER" id="PTHR32282:SF15">
    <property type="entry name" value="PENICILLIN-BINDING PROTEIN 1C"/>
    <property type="match status" value="1"/>
</dbReference>
<dbReference type="InterPro" id="IPR050396">
    <property type="entry name" value="Glycosyltr_51/Transpeptidase"/>
</dbReference>
<comment type="caution">
    <text evidence="4">The sequence shown here is derived from an EMBL/GenBank/DDBJ whole genome shotgun (WGS) entry which is preliminary data.</text>
</comment>
<comment type="pathway">
    <text evidence="1">Cell wall biogenesis; peptidoglycan biosynthesis.</text>
</comment>
<dbReference type="Proteomes" id="UP000078124">
    <property type="component" value="Unassembled WGS sequence"/>
</dbReference>
<evidence type="ECO:0000259" key="3">
    <source>
        <dbReference type="Pfam" id="PF00912"/>
    </source>
</evidence>
<sequence length="202" mass="24126">MSGYPYNKRHYRRLRNILIDLNRDLLTISEYMNEYDDYYELNDLCYFVMALEDRRFFRHCGFDFFSFVREIFKAICNKKHGGASTIDMQLVRTITGFKDLTLYRKFYEVILAVLLNFKFSKKQIIMCYLRNAFFGSRLIGAEKAASIFNKNVYELNYDESACLAAMLLRPKPLNPNEKWFESIRVRALYAKRFRGAVKKSDY</sequence>
<evidence type="ECO:0000256" key="1">
    <source>
        <dbReference type="ARBA" id="ARBA00004752"/>
    </source>
</evidence>
<evidence type="ECO:0000313" key="4">
    <source>
        <dbReference type="EMBL" id="SAP80563.1"/>
    </source>
</evidence>
<dbReference type="InterPro" id="IPR023346">
    <property type="entry name" value="Lysozyme-like_dom_sf"/>
</dbReference>
<name>A0A8G1ZYY4_RAOPL</name>
<dbReference type="Pfam" id="PF00912">
    <property type="entry name" value="Transgly"/>
    <property type="match status" value="1"/>
</dbReference>
<accession>A0A8G1ZYY4</accession>
<organism evidence="4 5">
    <name type="scientific">Raoultella planticola</name>
    <name type="common">Klebsiella planticola</name>
    <dbReference type="NCBI Taxonomy" id="575"/>
    <lineage>
        <taxon>Bacteria</taxon>
        <taxon>Pseudomonadati</taxon>
        <taxon>Pseudomonadota</taxon>
        <taxon>Gammaproteobacteria</taxon>
        <taxon>Enterobacterales</taxon>
        <taxon>Enterobacteriaceae</taxon>
        <taxon>Klebsiella/Raoultella group</taxon>
        <taxon>Raoultella</taxon>
    </lineage>
</organism>
<dbReference type="GO" id="GO:0009252">
    <property type="term" value="P:peptidoglycan biosynthetic process"/>
    <property type="evidence" value="ECO:0007669"/>
    <property type="project" value="TreeGrafter"/>
</dbReference>
<dbReference type="EMBL" id="FLAC01000009">
    <property type="protein sequence ID" value="SAP80563.1"/>
    <property type="molecule type" value="Genomic_DNA"/>
</dbReference>
<dbReference type="InterPro" id="IPR001264">
    <property type="entry name" value="Glyco_trans_51"/>
</dbReference>
<dbReference type="GO" id="GO:0008955">
    <property type="term" value="F:peptidoglycan glycosyltransferase activity"/>
    <property type="evidence" value="ECO:0007669"/>
    <property type="project" value="TreeGrafter"/>
</dbReference>
<dbReference type="AlphaFoldDB" id="A0A8G1ZYY4"/>
<gene>
    <name evidence="4" type="primary">mrcA_1</name>
    <name evidence="4" type="ORF">SAMEA2273876_02542</name>
</gene>
<proteinExistence type="predicted"/>
<dbReference type="InterPro" id="IPR036950">
    <property type="entry name" value="PBP_transglycosylase"/>
</dbReference>